<organism evidence="8 9">
    <name type="scientific">Candolleomyces aberdarensis</name>
    <dbReference type="NCBI Taxonomy" id="2316362"/>
    <lineage>
        <taxon>Eukaryota</taxon>
        <taxon>Fungi</taxon>
        <taxon>Dikarya</taxon>
        <taxon>Basidiomycota</taxon>
        <taxon>Agaricomycotina</taxon>
        <taxon>Agaricomycetes</taxon>
        <taxon>Agaricomycetidae</taxon>
        <taxon>Agaricales</taxon>
        <taxon>Agaricineae</taxon>
        <taxon>Psathyrellaceae</taxon>
        <taxon>Candolleomyces</taxon>
    </lineage>
</organism>
<evidence type="ECO:0000256" key="6">
    <source>
        <dbReference type="SAM" id="MobiDB-lite"/>
    </source>
</evidence>
<evidence type="ECO:0000256" key="4">
    <source>
        <dbReference type="ARBA" id="ARBA00034617"/>
    </source>
</evidence>
<reference evidence="8 9" key="1">
    <citation type="submission" date="2019-01" db="EMBL/GenBank/DDBJ databases">
        <title>Draft genome sequence of Psathyrella aberdarensis IHI B618.</title>
        <authorList>
            <person name="Buettner E."/>
            <person name="Kellner H."/>
        </authorList>
    </citation>
    <scope>NUCLEOTIDE SEQUENCE [LARGE SCALE GENOMIC DNA]</scope>
    <source>
        <strain evidence="8 9">IHI B618</strain>
    </source>
</reference>
<accession>A0A4Q2D666</accession>
<sequence length="313" mass="35338">MVKRFEAEDHADSDDMEEILEYTKHVHQNEQRQGGTSSMGDKDRDLKERIRLLEADVHQYNKDIEDLTKVRDSKASQLEELKRQLRSRHYRPNTTATRSETGINYQQGFFDWDKHLLKKSKDVFGIEKFRLCQRGCVFSPPPAIPVDANGVIDRVCNANMDGRDIVCVMPTGGGKSLTYQLPALLTAGCTIIISPLISLITDQVMNLKCHGVEAVMLMSTVSNSEKSDVQRRLRAMADGSGDMHGRREIKLCYVTDSETVAEKLQTLSNNKIRTGTYHASIADGEKHRIHEAWREGQVQVVCATIAISFFLPI</sequence>
<evidence type="ECO:0000259" key="7">
    <source>
        <dbReference type="Pfam" id="PF00270"/>
    </source>
</evidence>
<protein>
    <recommendedName>
        <fullName evidence="5">DNA 3'-5' helicase</fullName>
        <ecNumber evidence="5">5.6.2.4</ecNumber>
    </recommendedName>
</protein>
<comment type="caution">
    <text evidence="8">The sequence shown here is derived from an EMBL/GenBank/DDBJ whole genome shotgun (WGS) entry which is preliminary data.</text>
</comment>
<dbReference type="GO" id="GO:0043138">
    <property type="term" value="F:3'-5' DNA helicase activity"/>
    <property type="evidence" value="ECO:0007669"/>
    <property type="project" value="UniProtKB-EC"/>
</dbReference>
<dbReference type="InterPro" id="IPR027417">
    <property type="entry name" value="P-loop_NTPase"/>
</dbReference>
<comment type="catalytic activity">
    <reaction evidence="4">
        <text>Couples ATP hydrolysis with the unwinding of duplex DNA by translocating in the 3'-5' direction.</text>
        <dbReference type="EC" id="5.6.2.4"/>
    </reaction>
</comment>
<dbReference type="InterPro" id="IPR011545">
    <property type="entry name" value="DEAD/DEAH_box_helicase_dom"/>
</dbReference>
<dbReference type="SUPFAM" id="SSF52540">
    <property type="entry name" value="P-loop containing nucleoside triphosphate hydrolases"/>
    <property type="match status" value="2"/>
</dbReference>
<dbReference type="Gene3D" id="3.40.50.300">
    <property type="entry name" value="P-loop containing nucleotide triphosphate hydrolases"/>
    <property type="match status" value="1"/>
</dbReference>
<dbReference type="STRING" id="2316362.A0A4Q2D666"/>
<keyword evidence="2" id="KW-0238">DNA-binding</keyword>
<feature type="domain" description="DEAD/DEAH-box helicase" evidence="7">
    <location>
        <begin position="155"/>
        <end position="233"/>
    </location>
</feature>
<dbReference type="EC" id="5.6.2.4" evidence="5"/>
<evidence type="ECO:0000313" key="8">
    <source>
        <dbReference type="EMBL" id="RXW14016.1"/>
    </source>
</evidence>
<dbReference type="Pfam" id="PF00270">
    <property type="entry name" value="DEAD"/>
    <property type="match status" value="1"/>
</dbReference>
<comment type="similarity">
    <text evidence="1">Belongs to the helicase family. RecQ subfamily.</text>
</comment>
<keyword evidence="3" id="KW-0413">Isomerase</keyword>
<name>A0A4Q2D666_9AGAR</name>
<evidence type="ECO:0000313" key="9">
    <source>
        <dbReference type="Proteomes" id="UP000290288"/>
    </source>
</evidence>
<dbReference type="PANTHER" id="PTHR13710:SF105">
    <property type="entry name" value="ATP-DEPENDENT DNA HELICASE Q1"/>
    <property type="match status" value="1"/>
</dbReference>
<evidence type="ECO:0000256" key="3">
    <source>
        <dbReference type="ARBA" id="ARBA00023235"/>
    </source>
</evidence>
<dbReference type="EMBL" id="SDEE01000783">
    <property type="protein sequence ID" value="RXW14016.1"/>
    <property type="molecule type" value="Genomic_DNA"/>
</dbReference>
<dbReference type="GO" id="GO:0000724">
    <property type="term" value="P:double-strand break repair via homologous recombination"/>
    <property type="evidence" value="ECO:0007669"/>
    <property type="project" value="TreeGrafter"/>
</dbReference>
<dbReference type="GO" id="GO:0003677">
    <property type="term" value="F:DNA binding"/>
    <property type="evidence" value="ECO:0007669"/>
    <property type="project" value="UniProtKB-KW"/>
</dbReference>
<dbReference type="AlphaFoldDB" id="A0A4Q2D666"/>
<dbReference type="PANTHER" id="PTHR13710">
    <property type="entry name" value="DNA HELICASE RECQ FAMILY MEMBER"/>
    <property type="match status" value="1"/>
</dbReference>
<evidence type="ECO:0000256" key="1">
    <source>
        <dbReference type="ARBA" id="ARBA00005446"/>
    </source>
</evidence>
<dbReference type="GO" id="GO:0005737">
    <property type="term" value="C:cytoplasm"/>
    <property type="evidence" value="ECO:0007669"/>
    <property type="project" value="TreeGrafter"/>
</dbReference>
<feature type="region of interest" description="Disordered" evidence="6">
    <location>
        <begin position="23"/>
        <end position="44"/>
    </location>
</feature>
<dbReference type="Proteomes" id="UP000290288">
    <property type="component" value="Unassembled WGS sequence"/>
</dbReference>
<keyword evidence="9" id="KW-1185">Reference proteome</keyword>
<proteinExistence type="inferred from homology"/>
<evidence type="ECO:0000256" key="5">
    <source>
        <dbReference type="ARBA" id="ARBA00034808"/>
    </source>
</evidence>
<evidence type="ECO:0000256" key="2">
    <source>
        <dbReference type="ARBA" id="ARBA00023125"/>
    </source>
</evidence>
<dbReference type="GO" id="GO:0005524">
    <property type="term" value="F:ATP binding"/>
    <property type="evidence" value="ECO:0007669"/>
    <property type="project" value="InterPro"/>
</dbReference>
<dbReference type="GO" id="GO:0009378">
    <property type="term" value="F:four-way junction helicase activity"/>
    <property type="evidence" value="ECO:0007669"/>
    <property type="project" value="TreeGrafter"/>
</dbReference>
<gene>
    <name evidence="8" type="ORF">EST38_g11839</name>
</gene>
<dbReference type="GO" id="GO:0005694">
    <property type="term" value="C:chromosome"/>
    <property type="evidence" value="ECO:0007669"/>
    <property type="project" value="TreeGrafter"/>
</dbReference>
<dbReference type="OrthoDB" id="10261556at2759"/>